<comment type="caution">
    <text evidence="4">The sequence shown here is derived from an EMBL/GenBank/DDBJ whole genome shotgun (WGS) entry which is preliminary data.</text>
</comment>
<reference evidence="4 6" key="2">
    <citation type="submission" date="2019-05" db="EMBL/GenBank/DDBJ databases">
        <authorList>
            <consortium name="Pathogen Informatics"/>
        </authorList>
    </citation>
    <scope>NUCLEOTIDE SEQUENCE [LARGE SCALE GENOMIC DNA]</scope>
    <source>
        <strain evidence="4 6">NCTC12204</strain>
    </source>
</reference>
<dbReference type="STRING" id="1354.A6P53_01700"/>
<keyword evidence="4" id="KW-0378">Hydrolase</keyword>
<dbReference type="SUPFAM" id="SSF52317">
    <property type="entry name" value="Class I glutamine amidotransferase-like"/>
    <property type="match status" value="1"/>
</dbReference>
<keyword evidence="4" id="KW-0645">Protease</keyword>
<dbReference type="EC" id="3.2.-.-" evidence="4"/>
<comment type="similarity">
    <text evidence="1">Belongs to the peptidase C56 family.</text>
</comment>
<dbReference type="EMBL" id="LESJ01000006">
    <property type="protein sequence ID" value="RBT67454.1"/>
    <property type="molecule type" value="Genomic_DNA"/>
</dbReference>
<dbReference type="Proteomes" id="UP000352698">
    <property type="component" value="Unassembled WGS sequence"/>
</dbReference>
<evidence type="ECO:0000313" key="5">
    <source>
        <dbReference type="Proteomes" id="UP000253498"/>
    </source>
</evidence>
<dbReference type="Proteomes" id="UP000253498">
    <property type="component" value="Unassembled WGS sequence"/>
</dbReference>
<protein>
    <submittedName>
        <fullName evidence="4">PfpI family intracellular protease</fullName>
        <ecNumber evidence="4">3.2.-.-</ecNumber>
    </submittedName>
</protein>
<keyword evidence="4" id="KW-0326">Glycosidase</keyword>
<dbReference type="InterPro" id="IPR006286">
    <property type="entry name" value="C56_PfpI-like"/>
</dbReference>
<sequence>MAKKVAAIVTDLVEDVELTSPKEALEKAGHTVTLIGFEGNQTIKGKKGAEFTVEQSIADVSPEDFDALLIPGGFSPDQLRADQRFVDFVSYFLKNDQPLFAICHGPQLFIQTGLTEGRTMTAYDTVRPDIEYAGAVVKDEPVVIDRGLITSRNPDDIPAFNEAIVEALAN</sequence>
<feature type="domain" description="DJ-1/PfpI" evidence="2">
    <location>
        <begin position="3"/>
        <end position="166"/>
    </location>
</feature>
<dbReference type="AlphaFoldDB" id="A0A1V8VT52"/>
<evidence type="ECO:0000313" key="6">
    <source>
        <dbReference type="Proteomes" id="UP000352698"/>
    </source>
</evidence>
<reference evidence="3 5" key="1">
    <citation type="submission" date="2015-06" db="EMBL/GenBank/DDBJ databases">
        <title>The Genome Sequence of Enterococcus hirae 88EA1.</title>
        <authorList>
            <consortium name="The Broad Institute Genomics Platform"/>
            <consortium name="The Broad Institute Genome Sequencing Center for Infectious Disease"/>
            <person name="Earl A.M."/>
            <person name="Van Tyne D."/>
            <person name="Lebreton F."/>
            <person name="Saavedra J.T."/>
            <person name="Gilmore M.S."/>
            <person name="Manson McGuire A."/>
            <person name="Clock S."/>
            <person name="Crupain M."/>
            <person name="Rangan U."/>
            <person name="Young S."/>
            <person name="Abouelleil A."/>
            <person name="Cao P."/>
            <person name="Chapman S.B."/>
            <person name="Griggs A."/>
            <person name="Priest M."/>
            <person name="Shea T."/>
            <person name="Wortman J."/>
            <person name="Nusbaum C."/>
            <person name="Birren B."/>
        </authorList>
    </citation>
    <scope>NUCLEOTIDE SEQUENCE [LARGE SCALE GENOMIC DNA]</scope>
    <source>
        <strain evidence="3 5">88EA1</strain>
    </source>
</reference>
<name>A0A1V8VT52_ENTHR</name>
<dbReference type="NCBIfam" id="TIGR01382">
    <property type="entry name" value="PfpI"/>
    <property type="match status" value="1"/>
</dbReference>
<dbReference type="PANTHER" id="PTHR42733:SF2">
    <property type="entry name" value="DJ-1_THIJ_PFPI FAMILY PROTEIN"/>
    <property type="match status" value="1"/>
</dbReference>
<evidence type="ECO:0000256" key="1">
    <source>
        <dbReference type="ARBA" id="ARBA00008542"/>
    </source>
</evidence>
<proteinExistence type="inferred from homology"/>
<dbReference type="InterPro" id="IPR029062">
    <property type="entry name" value="Class_I_gatase-like"/>
</dbReference>
<evidence type="ECO:0000259" key="2">
    <source>
        <dbReference type="Pfam" id="PF01965"/>
    </source>
</evidence>
<dbReference type="PANTHER" id="PTHR42733">
    <property type="entry name" value="DJ-1 PROTEIN"/>
    <property type="match status" value="1"/>
</dbReference>
<dbReference type="Pfam" id="PF01965">
    <property type="entry name" value="DJ-1_PfpI"/>
    <property type="match status" value="1"/>
</dbReference>
<dbReference type="Gene3D" id="3.40.50.880">
    <property type="match status" value="1"/>
</dbReference>
<dbReference type="GO" id="GO:0016798">
    <property type="term" value="F:hydrolase activity, acting on glycosyl bonds"/>
    <property type="evidence" value="ECO:0007669"/>
    <property type="project" value="UniProtKB-KW"/>
</dbReference>
<dbReference type="GO" id="GO:0006508">
    <property type="term" value="P:proteolysis"/>
    <property type="evidence" value="ECO:0007669"/>
    <property type="project" value="UniProtKB-KW"/>
</dbReference>
<dbReference type="EMBL" id="CABEEP010000001">
    <property type="protein sequence ID" value="VTQ59345.1"/>
    <property type="molecule type" value="Genomic_DNA"/>
</dbReference>
<dbReference type="PROSITE" id="PS51276">
    <property type="entry name" value="PEPTIDASE_C56_PFPI"/>
    <property type="match status" value="1"/>
</dbReference>
<dbReference type="CDD" id="cd03134">
    <property type="entry name" value="GATase1_PfpI_like"/>
    <property type="match status" value="1"/>
</dbReference>
<gene>
    <name evidence="4" type="primary">yfkM</name>
    <name evidence="3" type="ORF">EB03_02221</name>
    <name evidence="4" type="ORF">NCTC12204_00364</name>
</gene>
<organism evidence="4 6">
    <name type="scientific">Enterococcus hirae</name>
    <dbReference type="NCBI Taxonomy" id="1354"/>
    <lineage>
        <taxon>Bacteria</taxon>
        <taxon>Bacillati</taxon>
        <taxon>Bacillota</taxon>
        <taxon>Bacilli</taxon>
        <taxon>Lactobacillales</taxon>
        <taxon>Enterococcaceae</taxon>
        <taxon>Enterococcus</taxon>
    </lineage>
</organism>
<dbReference type="GeneID" id="56785911"/>
<accession>A0A1V8VT52</accession>
<evidence type="ECO:0000313" key="4">
    <source>
        <dbReference type="EMBL" id="VTQ59345.1"/>
    </source>
</evidence>
<evidence type="ECO:0000313" key="3">
    <source>
        <dbReference type="EMBL" id="RBT67454.1"/>
    </source>
</evidence>
<dbReference type="GO" id="GO:0008233">
    <property type="term" value="F:peptidase activity"/>
    <property type="evidence" value="ECO:0007669"/>
    <property type="project" value="UniProtKB-KW"/>
</dbReference>
<dbReference type="InterPro" id="IPR002818">
    <property type="entry name" value="DJ-1/PfpI"/>
</dbReference>
<dbReference type="RefSeq" id="WP_010738518.1">
    <property type="nucleotide sequence ID" value="NZ_AP027299.1"/>
</dbReference>